<dbReference type="Pfam" id="PF19650">
    <property type="entry name" value="DUF6153"/>
    <property type="match status" value="1"/>
</dbReference>
<keyword evidence="1" id="KW-0812">Transmembrane</keyword>
<organism evidence="2 3">
    <name type="scientific">Agromyces bauzanensis</name>
    <dbReference type="NCBI Taxonomy" id="1308924"/>
    <lineage>
        <taxon>Bacteria</taxon>
        <taxon>Bacillati</taxon>
        <taxon>Actinomycetota</taxon>
        <taxon>Actinomycetes</taxon>
        <taxon>Micrococcales</taxon>
        <taxon>Microbacteriaceae</taxon>
        <taxon>Agromyces</taxon>
    </lineage>
</organism>
<name>A0A917PV90_9MICO</name>
<reference evidence="2" key="2">
    <citation type="submission" date="2020-09" db="EMBL/GenBank/DDBJ databases">
        <authorList>
            <person name="Sun Q."/>
            <person name="Zhou Y."/>
        </authorList>
    </citation>
    <scope>NUCLEOTIDE SEQUENCE</scope>
    <source>
        <strain evidence="2">CGMCC 1.8984</strain>
    </source>
</reference>
<dbReference type="Proteomes" id="UP000636956">
    <property type="component" value="Unassembled WGS sequence"/>
</dbReference>
<protein>
    <submittedName>
        <fullName evidence="2">Uncharacterized protein</fullName>
    </submittedName>
</protein>
<feature type="transmembrane region" description="Helical" evidence="1">
    <location>
        <begin position="27"/>
        <end position="48"/>
    </location>
</feature>
<evidence type="ECO:0000313" key="2">
    <source>
        <dbReference type="EMBL" id="GGJ93474.1"/>
    </source>
</evidence>
<proteinExistence type="predicted"/>
<evidence type="ECO:0000256" key="1">
    <source>
        <dbReference type="SAM" id="Phobius"/>
    </source>
</evidence>
<evidence type="ECO:0000313" key="3">
    <source>
        <dbReference type="Proteomes" id="UP000636956"/>
    </source>
</evidence>
<keyword evidence="3" id="KW-1185">Reference proteome</keyword>
<dbReference type="InterPro" id="IPR046151">
    <property type="entry name" value="DUF6153"/>
</dbReference>
<keyword evidence="1" id="KW-0472">Membrane</keyword>
<dbReference type="RefSeq" id="WP_373285547.1">
    <property type="nucleotide sequence ID" value="NZ_BMMD01000034.1"/>
</dbReference>
<reference evidence="2" key="1">
    <citation type="journal article" date="2014" name="Int. J. Syst. Evol. Microbiol.">
        <title>Complete genome sequence of Corynebacterium casei LMG S-19264T (=DSM 44701T), isolated from a smear-ripened cheese.</title>
        <authorList>
            <consortium name="US DOE Joint Genome Institute (JGI-PGF)"/>
            <person name="Walter F."/>
            <person name="Albersmeier A."/>
            <person name="Kalinowski J."/>
            <person name="Ruckert C."/>
        </authorList>
    </citation>
    <scope>NUCLEOTIDE SEQUENCE</scope>
    <source>
        <strain evidence="2">CGMCC 1.8984</strain>
    </source>
</reference>
<accession>A0A917PV90</accession>
<keyword evidence="1" id="KW-1133">Transmembrane helix</keyword>
<dbReference type="AlphaFoldDB" id="A0A917PV90"/>
<comment type="caution">
    <text evidence="2">The sequence shown here is derived from an EMBL/GenBank/DDBJ whole genome shotgun (WGS) entry which is preliminary data.</text>
</comment>
<dbReference type="EMBL" id="BMMD01000034">
    <property type="protein sequence ID" value="GGJ93474.1"/>
    <property type="molecule type" value="Genomic_DNA"/>
</dbReference>
<sequence length="157" mass="15849">MRWEVAAVTISDVSRCVAPGGRAARRLLVTLLAVGALLLGILMMHSVANSQDGANAAANGFGSQALSGTAPMAAATALEHGSTVASIGCSGPCDDTHDSAIIACILALLTAGFVLVGSALGQSRTPPRDGLRRLLPRAGTFSLRLAPTLESLSISLT</sequence>
<gene>
    <name evidence="2" type="ORF">GCM10011372_34920</name>
</gene>
<feature type="transmembrane region" description="Helical" evidence="1">
    <location>
        <begin position="100"/>
        <end position="120"/>
    </location>
</feature>